<reference evidence="1 2" key="1">
    <citation type="submission" date="2018-04" db="EMBL/GenBank/DDBJ databases">
        <authorList>
            <person name="Huttner S."/>
            <person name="Dainat J."/>
        </authorList>
    </citation>
    <scope>NUCLEOTIDE SEQUENCE [LARGE SCALE GENOMIC DNA]</scope>
</reference>
<dbReference type="EMBL" id="OUUZ01000015">
    <property type="protein sequence ID" value="SPQ25108.1"/>
    <property type="molecule type" value="Genomic_DNA"/>
</dbReference>
<dbReference type="Proteomes" id="UP000289323">
    <property type="component" value="Unassembled WGS sequence"/>
</dbReference>
<evidence type="ECO:0000313" key="1">
    <source>
        <dbReference type="EMBL" id="SPQ25108.1"/>
    </source>
</evidence>
<protein>
    <submittedName>
        <fullName evidence="1">2aacee17-bfd8-494d-bf43-b21dcb936e6a</fullName>
    </submittedName>
</protein>
<dbReference type="AlphaFoldDB" id="A0A446BRM3"/>
<accession>A0A446BRM3</accession>
<organism evidence="1 2">
    <name type="scientific">Thermothielavioides terrestris</name>
    <dbReference type="NCBI Taxonomy" id="2587410"/>
    <lineage>
        <taxon>Eukaryota</taxon>
        <taxon>Fungi</taxon>
        <taxon>Dikarya</taxon>
        <taxon>Ascomycota</taxon>
        <taxon>Pezizomycotina</taxon>
        <taxon>Sordariomycetes</taxon>
        <taxon>Sordariomycetidae</taxon>
        <taxon>Sordariales</taxon>
        <taxon>Chaetomiaceae</taxon>
        <taxon>Thermothielavioides</taxon>
    </lineage>
</organism>
<name>A0A446BRM3_9PEZI</name>
<evidence type="ECO:0000313" key="2">
    <source>
        <dbReference type="Proteomes" id="UP000289323"/>
    </source>
</evidence>
<sequence length="123" mass="13597">MTQLFEVARAACDPDPQTTTPPPLRLVVQLVRGKSFMKAFDVPEGPCLTKRDGTGRLVPTFRSFCTRMRQLGAQSFRDVASYESSLPPPCDCERHGKKVLAGPVAVFQEMDTDKTLLSPPYPP</sequence>
<gene>
    <name evidence="1" type="ORF">TT172_LOCUS7527</name>
</gene>
<proteinExistence type="predicted"/>